<gene>
    <name evidence="5" type="ORF">KV203_03770</name>
</gene>
<dbReference type="Proteomes" id="UP000887023">
    <property type="component" value="Chromosome"/>
</dbReference>
<reference evidence="5" key="1">
    <citation type="submission" date="2021-07" db="EMBL/GenBank/DDBJ databases">
        <title>Candidatus Kaistella beijingensis sp. nov. isolated from a municipal wastewater treatment plant is involved in sludge foaming.</title>
        <authorList>
            <person name="Song Y."/>
            <person name="Liu S.-J."/>
        </authorList>
    </citation>
    <scope>NUCLEOTIDE SEQUENCE</scope>
    <source>
        <strain evidence="5">DSM 43998</strain>
    </source>
</reference>
<evidence type="ECO:0000256" key="2">
    <source>
        <dbReference type="ARBA" id="ARBA00022450"/>
    </source>
</evidence>
<dbReference type="InterPro" id="IPR010071">
    <property type="entry name" value="AA_adenyl_dom"/>
</dbReference>
<feature type="domain" description="Carrier" evidence="4">
    <location>
        <begin position="618"/>
        <end position="693"/>
    </location>
</feature>
<evidence type="ECO:0000256" key="3">
    <source>
        <dbReference type="ARBA" id="ARBA00022553"/>
    </source>
</evidence>
<evidence type="ECO:0000256" key="1">
    <source>
        <dbReference type="ARBA" id="ARBA00001957"/>
    </source>
</evidence>
<dbReference type="Pfam" id="PF00501">
    <property type="entry name" value="AMP-binding"/>
    <property type="match status" value="4"/>
</dbReference>
<accession>A0ABX8SDL9</accession>
<dbReference type="SMART" id="SM00823">
    <property type="entry name" value="PKS_PP"/>
    <property type="match status" value="3"/>
</dbReference>
<dbReference type="RefSeq" id="WP_218821012.1">
    <property type="nucleotide sequence ID" value="NZ_CP079105.1"/>
</dbReference>
<name>A0ABX8SDL9_9ACTN</name>
<dbReference type="Pfam" id="PF13193">
    <property type="entry name" value="AMP-binding_C"/>
    <property type="match status" value="3"/>
</dbReference>
<dbReference type="PROSITE" id="PS00012">
    <property type="entry name" value="PHOSPHOPANTETHEINE"/>
    <property type="match status" value="1"/>
</dbReference>
<dbReference type="InterPro" id="IPR000873">
    <property type="entry name" value="AMP-dep_synth/lig_dom"/>
</dbReference>
<dbReference type="InterPro" id="IPR020806">
    <property type="entry name" value="PKS_PP-bd"/>
</dbReference>
<sequence>MTTGHADPTRLTIDDLPRLVAAAAATEPDRTAFTDGDSAPVSYADLHRQLTELDTAMGGVLGPAELLPVVLTGLIPERLADPAGGGLDGVVTALLADLVELLDPTGSGLDAGDTLAALFAEQVHRTPAAVAVEFAGATWTYAEFDAAANRLARYLVALGVGPERTVGLALPRSVELLIAMYAVIKAGGAYVPIDSSHPAERIGHVLDTARPVVILTVAAVAPGLPVGYPVRLVDQLDLASYDPSPVGDADRLLPLRPEHPAYLIFTSGSTGRPKGVLVPHRAIVTNLRWRQREYGLTDRDVVLQKTPFTFDVSVWEFFWPLQVGARLVIAAPDGHRDPAYLARTIAETGVTVAHFVPSMLAIFLAEPALAGIDSLRYVFASGEALPAATVARFAEVSSAELHNLYGPTEAAIDVTHYRTRPDDETVPIGVAIADTELLVLDDALRPAPLGVAGELYLAGTQLARDYLGRPDLTAERFVARRGGTGRMYRTGDLVRRRADGLLEYLGRSDFQVKVRGQRIELGEIESVLLRYPGVRSAAVVKYSDERVGDHLVGYLVTDEAIEGFDPTAITAVARASLPDYMVPDRFVALADFPLTASGKLDRKALPAPDFAAVHEFREPVTPTEVTVAGVFAELLGLERVGLDDDFFVLGGNSLIATRAIARVNVACAVEVQIGQFFGSSTVADLARLVDESPTTQVRPALVARPRPERVPLSLAQSRMWFLNRFDPESVAYNVPFVVRLTGALDVVALQAAVADVVSRHEVLRTVYPEFDGAGWQVVLEPAAAGVELTVGELISEADLLPVIGDFVTTRFDVTRQVPVRARIWPVRFDTEASDGNEFVLAVVAQHIAVDGYSATPFMRDMMVAYESRLRGGVPGWAPLGVQYADYSVWQREVLGAESDPGSVMARQLGFWRGVLAGVPVELGLPLDRPRPVVASGRGGVVGFGLSEVQWAGLERVGRELGATPFVVFHAVLVVVLARLSGEWDVVVGAPVAGRGEAELDELVGMFVNTLVLRTRVDPGMSFAELVVRVRGGDVAALGNADVPFERLVEVLDPPRSQARHPLFQVALFFQNVDRVDLGAAGAGVAPVEIESGVSRFDLQWSVQEGFDGVGVREGLVGSVEYAVELFDEVTVVGFVERLVRVVDVVVGDVGVVVGDVDVLGVRERGLLLRGWNATDRVVSAGGLLAGFDASVRVDPDAVAVVFEGVVVTYGELDVRVNRLARLLIDVGVGPEVLVGLVLRRSVELVVGMYAVLRAGGGFVPVDPDHPAERVSYVLGVADPLCVLSVRGDGGVVPGGCSVVWLDEVDLSAGSVWSGAPVSVGERRGVVRPGNTAYVLFTSGSTGRPKGVVVPHAAVVNQMVWLVAEYGFDGSVVWLQKTATTFDVSLWGFFAPLWVGGRVVLAVPGGQRDVGYVAGLIAEYAVTVTDFVPSMLGVFAGFVEGGLLGSLRDVLVIGEALPTSVVRAFAGVAPGARVHNLYGPTEAAVSITYRQAGVSDGGVSVPIGVPVWNSRVYVLDGRLGLVPVGVAGELYLGGVQVARGYAGRPDLTAERFVADPFDVVGGGRLYRTGDVVVWDAAGELVYVGRSDFQVKFRGQRIELGEIEAVFAGVAGVGQVVVTVFEGGQGQQLVAYVVAADPVVGVDPDGLRVLVGRELPVYMVPDAVVVLEELPVNAAGKLDRAALPAPQARVEVFRAPSTPVEEIVAGVFGQVLGVARVGADDDFFALGGNSLVATQVVARLGAALDARVPLRVLFEVSSVAGLAARLESHADTGRVGLRVWDRPARVPLSLAQSRMWFLNRFDPGSGIYNLPFVVRLSGVVDVDAVRAAWADVVARHEVLRTVYPEHDGVGFQDVLDPARAGVELEVVAAVTEDAVPALVAEFVGAGFDVTTGVPVRARLWPLTTTTTDTDTDAVETGVVGVVLGVVVHHISADGFSVGPLVRDVVAAYAARVGGGVPGWAALPVQYADYSLWQRAVLGAEEDPGSLLAEQVGFWRGQLAGLPEEVGLPVDRPRPVVASGRGGVYRSVWDAGVMAGVAGVARGCDATPFMVVHAVVAVLLARLSGGSDIAVGTPVAGRGEAELDELVGMFVNTLVLRTWVDPGARFVDVVEQVRRVDVAAFGHADVPFERLVEVLDPPRSAARHPLFQVMVAFQNLNAAAEPVEVAGVAVSGVELPVVTVKFDLQVTFVPQPDGGQLVEWAYATDLFDADTIAGYADRCARLVAAVVADPEAVVGDLVWSTGAETAALLAVGRSPAVGRAVAGADTLAGLFAAAAAAHPGRVAVSAGAARVTYAQLSGLVGRWARLLIDAGVGPGVLVGVVLPRDERLVAVLVAVLTAGGGYVPVDPGAPAERIAVVLADAAPTVVIVTAADRGRVAGSGARVVVADEVEVSGYSDAPVTDADRTRPLRGSDVAYVIFTSGSTGRPKGVLVEHRNVVELLVNTQGLFGFDETDVWTLFHSYAFDFSVWEIWGALAHGGEVVVVDYYTARSPHAVHELVTTRGVTVLNQTPLAFYQFAEADRTIEPAAGGPGLVLRHVIFGGDALEPGKLTGWFDRHHDTVRLTNMFGITETTVHVSATTVTAELAAAAGPSVIGRGIPGFRLYVLDSRLHPVPVGVAGELYVAGRQVTRGYLDRPALTASRFLADPFAPTSHPDRLYRTGDVVRWNNHNELEYLGRADNQIQLRGFRIELGEIEAVLTTSPHIAHAVVTLDHDTDRGIDRLIAYIVPTTPATPPDPTTLREHTSHHLPDYMIPTTFITLDTIPLTINGKLDHTALPTPELPEREHRAPVTAAETAVAEVFAEVLGVDQVGLDDDFFALGGNSLIASRVVARIGVALDTVVPIRVLFEAPDVAGLAERAAALRGAERTPLTARERPVHVPLSFAQSRMWLLNRIAPDSIAYNIPFVIRLSGPVDVSALRAALTDVVARHEVLRTVYPEYGGTGYQRILDPATAGVELAVVDPIGPEQAQEAVAEVVGSGFDVTESVPVRARLWPLGDRAEFLLAVVVHHISADGFSMGPLVRDVITAYTARLSGSAPDWPMLPVQYADYALWQREVLGDEADPSSAISTQLDYWREQLAGIPDEIGLPLDGLRRETTEAAGYHRFTLSGELRRGMAEIARADNATMFMVVHAALAVTLARTTGGTDIVIGTGTAGRGEAALDDLVGMFVNTLVLRTPIDLGARFDALLAQVRETDVAAFGNSDVPFERLIDVLNPPRSPGRNPLFQVMLAFQNLDAAGLELPGLTVTAMDDAAEIARFDLQLTVYPDEPGTDELVLGMTYPEALFEAATVRNLAGRLRRVVEALVADPQVIVGDIDILDAREREQLAASPIATEIVDDNRVLPQVLAATVEADPEAPAYLTDGPEISFAELDADSSRLARLLIARGVGAGTAVAISRTGPAALISLWAVWKAGAVVVALESTADAVPAGAGFVLADHRYTPAHGADTELVICDTDSVNTELSGYSARPVTYQDLARPIRADDPALILPGADRAIGHGQLAVAIDRLAERHGIDYESCLLLAAPLTSRVGLAGVLLGAVAGPVSVLADESATVADLVELVEQEEVSHAFVGAQRTGELGADSARLGEVLRDTAVRVIDAESLERW</sequence>
<comment type="cofactor">
    <cofactor evidence="1">
        <name>pantetheine 4'-phosphate</name>
        <dbReference type="ChEBI" id="CHEBI:47942"/>
    </cofactor>
</comment>
<dbReference type="Pfam" id="PF00550">
    <property type="entry name" value="PP-binding"/>
    <property type="match status" value="3"/>
</dbReference>
<dbReference type="NCBIfam" id="TIGR01733">
    <property type="entry name" value="AA-adenyl-dom"/>
    <property type="match status" value="3"/>
</dbReference>
<protein>
    <submittedName>
        <fullName evidence="5">Amino acid adenylation domain-containing protein</fullName>
    </submittedName>
</protein>
<dbReference type="EMBL" id="CP079105">
    <property type="protein sequence ID" value="QXQ14535.1"/>
    <property type="molecule type" value="Genomic_DNA"/>
</dbReference>
<feature type="domain" description="Carrier" evidence="4">
    <location>
        <begin position="2784"/>
        <end position="2859"/>
    </location>
</feature>
<dbReference type="PROSITE" id="PS00455">
    <property type="entry name" value="AMP_BINDING"/>
    <property type="match status" value="3"/>
</dbReference>
<dbReference type="CDD" id="cd19540">
    <property type="entry name" value="LCL_NRPS-like"/>
    <property type="match status" value="3"/>
</dbReference>
<dbReference type="PANTHER" id="PTHR45527:SF14">
    <property type="entry name" value="PLIPASTATIN SYNTHASE SUBUNIT B"/>
    <property type="match status" value="1"/>
</dbReference>
<dbReference type="PROSITE" id="PS50075">
    <property type="entry name" value="CARRIER"/>
    <property type="match status" value="3"/>
</dbReference>
<keyword evidence="3" id="KW-0597">Phosphoprotein</keyword>
<dbReference type="Pfam" id="PF00668">
    <property type="entry name" value="Condensation"/>
    <property type="match status" value="3"/>
</dbReference>
<evidence type="ECO:0000259" key="4">
    <source>
        <dbReference type="PROSITE" id="PS50075"/>
    </source>
</evidence>
<dbReference type="NCBIfam" id="NF003417">
    <property type="entry name" value="PRK04813.1"/>
    <property type="match status" value="4"/>
</dbReference>
<dbReference type="InterPro" id="IPR020845">
    <property type="entry name" value="AMP-binding_CS"/>
</dbReference>
<proteinExistence type="predicted"/>
<evidence type="ECO:0000313" key="6">
    <source>
        <dbReference type="Proteomes" id="UP000887023"/>
    </source>
</evidence>
<feature type="domain" description="Carrier" evidence="4">
    <location>
        <begin position="1693"/>
        <end position="1768"/>
    </location>
</feature>
<dbReference type="CDD" id="cd17646">
    <property type="entry name" value="A_NRPS_AB3403-like"/>
    <property type="match status" value="1"/>
</dbReference>
<dbReference type="PANTHER" id="PTHR45527">
    <property type="entry name" value="NONRIBOSOMAL PEPTIDE SYNTHETASE"/>
    <property type="match status" value="1"/>
</dbReference>
<dbReference type="InterPro" id="IPR001242">
    <property type="entry name" value="Condensation_dom"/>
</dbReference>
<dbReference type="InterPro" id="IPR006162">
    <property type="entry name" value="Ppantetheine_attach_site"/>
</dbReference>
<organism evidence="5 6">
    <name type="scientific">Skermania pinensis</name>
    <dbReference type="NCBI Taxonomy" id="39122"/>
    <lineage>
        <taxon>Bacteria</taxon>
        <taxon>Bacillati</taxon>
        <taxon>Actinomycetota</taxon>
        <taxon>Actinomycetes</taxon>
        <taxon>Mycobacteriales</taxon>
        <taxon>Gordoniaceae</taxon>
        <taxon>Skermania</taxon>
    </lineage>
</organism>
<dbReference type="InterPro" id="IPR009081">
    <property type="entry name" value="PP-bd_ACP"/>
</dbReference>
<dbReference type="InterPro" id="IPR025110">
    <property type="entry name" value="AMP-bd_C"/>
</dbReference>
<keyword evidence="2" id="KW-0596">Phosphopantetheine</keyword>
<keyword evidence="6" id="KW-1185">Reference proteome</keyword>
<evidence type="ECO:0000313" key="5">
    <source>
        <dbReference type="EMBL" id="QXQ14535.1"/>
    </source>
</evidence>